<protein>
    <recommendedName>
        <fullName evidence="4">DUF4930 family protein</fullName>
    </recommendedName>
</protein>
<dbReference type="GeneID" id="35295737"/>
<keyword evidence="1" id="KW-1133">Transmembrane helix</keyword>
<dbReference type="Pfam" id="PF16284">
    <property type="entry name" value="DUF4930"/>
    <property type="match status" value="1"/>
</dbReference>
<evidence type="ECO:0000313" key="3">
    <source>
        <dbReference type="Proteomes" id="UP000194154"/>
    </source>
</evidence>
<feature type="transmembrane region" description="Helical" evidence="1">
    <location>
        <begin position="7"/>
        <end position="25"/>
    </location>
</feature>
<evidence type="ECO:0000313" key="2">
    <source>
        <dbReference type="EMBL" id="ARQ07267.1"/>
    </source>
</evidence>
<dbReference type="KEGG" id="mcak:MCCS_16300"/>
<name>A0A1W7ACA8_9STAP</name>
<reference evidence="2 3" key="1">
    <citation type="journal article" date="2017" name="Int. J. Syst. Evol. Microbiol.">
        <title>Macrococcus canis sp. nov., a skin bacterium associated with infections in dogs.</title>
        <authorList>
            <person name="Gobeli Brawand S."/>
            <person name="Cotting K."/>
            <person name="Gomez-Sanz E."/>
            <person name="Collaud A."/>
            <person name="Thomann A."/>
            <person name="Brodard I."/>
            <person name="Rodriguez-Campos S."/>
            <person name="Strauss C."/>
            <person name="Perreten V."/>
        </authorList>
    </citation>
    <scope>NUCLEOTIDE SEQUENCE [LARGE SCALE GENOMIC DNA]</scope>
    <source>
        <strain evidence="2 3">KM45013</strain>
    </source>
</reference>
<sequence length="136" mass="15751">MFRLLKGTIKLLLIVTVCIMIYLIIQFNPFTTPQTQTSNDRDAVAYDLEDNALFSNIPLSQVKNAFNIMDKKEFMAVSGLNLMGYNDEYLAGKRGDDYILYRFGERQVLVFPDEYTLNQALTERNQRIDLKDISSY</sequence>
<gene>
    <name evidence="2" type="ORF">MCCS_16300</name>
</gene>
<organism evidence="2 3">
    <name type="scientific">Macrococcoides canis</name>
    <dbReference type="NCBI Taxonomy" id="1855823"/>
    <lineage>
        <taxon>Bacteria</taxon>
        <taxon>Bacillati</taxon>
        <taxon>Bacillota</taxon>
        <taxon>Bacilli</taxon>
        <taxon>Bacillales</taxon>
        <taxon>Staphylococcaceae</taxon>
        <taxon>Macrococcoides</taxon>
    </lineage>
</organism>
<dbReference type="EMBL" id="CP021059">
    <property type="protein sequence ID" value="ARQ07267.1"/>
    <property type="molecule type" value="Genomic_DNA"/>
</dbReference>
<keyword evidence="1" id="KW-0472">Membrane</keyword>
<keyword evidence="3" id="KW-1185">Reference proteome</keyword>
<dbReference type="InterPro" id="IPR032561">
    <property type="entry name" value="DUF4930"/>
</dbReference>
<dbReference type="Proteomes" id="UP000194154">
    <property type="component" value="Chromosome"/>
</dbReference>
<keyword evidence="1" id="KW-0812">Transmembrane</keyword>
<evidence type="ECO:0000256" key="1">
    <source>
        <dbReference type="SAM" id="Phobius"/>
    </source>
</evidence>
<proteinExistence type="predicted"/>
<dbReference type="RefSeq" id="WP_086042837.1">
    <property type="nucleotide sequence ID" value="NZ_CBCRZA010000002.1"/>
</dbReference>
<dbReference type="AlphaFoldDB" id="A0A1W7ACA8"/>
<dbReference type="STRING" id="1855823.MCCS_16300"/>
<evidence type="ECO:0008006" key="4">
    <source>
        <dbReference type="Google" id="ProtNLM"/>
    </source>
</evidence>
<dbReference type="OrthoDB" id="2411880at2"/>
<accession>A0A1W7ACA8</accession>